<evidence type="ECO:0000256" key="1">
    <source>
        <dbReference type="ARBA" id="ARBA00022679"/>
    </source>
</evidence>
<evidence type="ECO:0000259" key="5">
    <source>
        <dbReference type="PROSITE" id="PS50146"/>
    </source>
</evidence>
<protein>
    <recommendedName>
        <fullName evidence="5">DAGKc domain-containing protein</fullName>
    </recommendedName>
</protein>
<dbReference type="InterPro" id="IPR001206">
    <property type="entry name" value="Diacylglycerol_kinase_cat_dom"/>
</dbReference>
<accession>A0AAV9INW1</accession>
<dbReference type="EMBL" id="JANCYW010000001">
    <property type="protein sequence ID" value="KAK4534005.1"/>
    <property type="molecule type" value="Genomic_DNA"/>
</dbReference>
<keyword evidence="7" id="KW-1185">Reference proteome</keyword>
<reference evidence="6 7" key="1">
    <citation type="submission" date="2022-07" db="EMBL/GenBank/DDBJ databases">
        <title>Genome-wide signatures of adaptation to extreme environments.</title>
        <authorList>
            <person name="Cho C.H."/>
            <person name="Yoon H.S."/>
        </authorList>
    </citation>
    <scope>NUCLEOTIDE SEQUENCE [LARGE SCALE GENOMIC DNA]</scope>
    <source>
        <strain evidence="6 7">DBV 063 E5</strain>
    </source>
</reference>
<dbReference type="GO" id="GO:0005524">
    <property type="term" value="F:ATP binding"/>
    <property type="evidence" value="ECO:0007669"/>
    <property type="project" value="UniProtKB-KW"/>
</dbReference>
<organism evidence="6 7">
    <name type="scientific">Cyanidium caldarium</name>
    <name type="common">Red alga</name>
    <dbReference type="NCBI Taxonomy" id="2771"/>
    <lineage>
        <taxon>Eukaryota</taxon>
        <taxon>Rhodophyta</taxon>
        <taxon>Bangiophyceae</taxon>
        <taxon>Cyanidiales</taxon>
        <taxon>Cyanidiaceae</taxon>
        <taxon>Cyanidium</taxon>
    </lineage>
</organism>
<dbReference type="SMART" id="SM00046">
    <property type="entry name" value="DAGKc"/>
    <property type="match status" value="1"/>
</dbReference>
<dbReference type="Gene3D" id="2.60.200.40">
    <property type="match status" value="1"/>
</dbReference>
<comment type="caution">
    <text evidence="6">The sequence shown here is derived from an EMBL/GenBank/DDBJ whole genome shotgun (WGS) entry which is preliminary data.</text>
</comment>
<evidence type="ECO:0000313" key="6">
    <source>
        <dbReference type="EMBL" id="KAK4534005.1"/>
    </source>
</evidence>
<dbReference type="GO" id="GO:0001727">
    <property type="term" value="F:lipid kinase activity"/>
    <property type="evidence" value="ECO:0007669"/>
    <property type="project" value="TreeGrafter"/>
</dbReference>
<keyword evidence="3" id="KW-0418">Kinase</keyword>
<evidence type="ECO:0000256" key="4">
    <source>
        <dbReference type="ARBA" id="ARBA00022840"/>
    </source>
</evidence>
<dbReference type="PANTHER" id="PTHR12358">
    <property type="entry name" value="SPHINGOSINE KINASE"/>
    <property type="match status" value="1"/>
</dbReference>
<dbReference type="GO" id="GO:0046512">
    <property type="term" value="P:sphingosine biosynthetic process"/>
    <property type="evidence" value="ECO:0007669"/>
    <property type="project" value="TreeGrafter"/>
</dbReference>
<dbReference type="Gene3D" id="3.40.50.10330">
    <property type="entry name" value="Probable inorganic polyphosphate/atp-NAD kinase, domain 1"/>
    <property type="match status" value="1"/>
</dbReference>
<dbReference type="GO" id="GO:0016020">
    <property type="term" value="C:membrane"/>
    <property type="evidence" value="ECO:0007669"/>
    <property type="project" value="TreeGrafter"/>
</dbReference>
<dbReference type="SUPFAM" id="SSF111331">
    <property type="entry name" value="NAD kinase/diacylglycerol kinase-like"/>
    <property type="match status" value="1"/>
</dbReference>
<dbReference type="PANTHER" id="PTHR12358:SF31">
    <property type="entry name" value="ACYLGLYCEROL KINASE, MITOCHONDRIAL"/>
    <property type="match status" value="1"/>
</dbReference>
<evidence type="ECO:0000256" key="3">
    <source>
        <dbReference type="ARBA" id="ARBA00022777"/>
    </source>
</evidence>
<dbReference type="Pfam" id="PF00781">
    <property type="entry name" value="DAGK_cat"/>
    <property type="match status" value="1"/>
</dbReference>
<keyword evidence="1" id="KW-0808">Transferase</keyword>
<evidence type="ECO:0000256" key="2">
    <source>
        <dbReference type="ARBA" id="ARBA00022741"/>
    </source>
</evidence>
<dbReference type="AlphaFoldDB" id="A0AAV9INW1"/>
<name>A0AAV9INW1_CYACA</name>
<feature type="domain" description="DAGKc" evidence="5">
    <location>
        <begin position="70"/>
        <end position="120"/>
    </location>
</feature>
<dbReference type="GO" id="GO:0005737">
    <property type="term" value="C:cytoplasm"/>
    <property type="evidence" value="ECO:0007669"/>
    <property type="project" value="TreeGrafter"/>
</dbReference>
<proteinExistence type="predicted"/>
<dbReference type="Pfam" id="PF19279">
    <property type="entry name" value="YegS_C"/>
    <property type="match status" value="1"/>
</dbReference>
<dbReference type="InterPro" id="IPR017438">
    <property type="entry name" value="ATP-NAD_kinase_N"/>
</dbReference>
<gene>
    <name evidence="6" type="ORF">CDCA_CDCA01G0030</name>
</gene>
<dbReference type="InterPro" id="IPR050187">
    <property type="entry name" value="Lipid_Phosphate_FormReg"/>
</dbReference>
<dbReference type="Proteomes" id="UP001301350">
    <property type="component" value="Unassembled WGS sequence"/>
</dbReference>
<dbReference type="InterPro" id="IPR016064">
    <property type="entry name" value="NAD/diacylglycerol_kinase_sf"/>
</dbReference>
<dbReference type="PROSITE" id="PS50146">
    <property type="entry name" value="DAGK"/>
    <property type="match status" value="1"/>
</dbReference>
<dbReference type="InterPro" id="IPR045540">
    <property type="entry name" value="YegS/DAGK_C"/>
</dbReference>
<keyword evidence="2" id="KW-0547">Nucleotide-binding</keyword>
<keyword evidence="4" id="KW-0067">ATP-binding</keyword>
<evidence type="ECO:0000313" key="7">
    <source>
        <dbReference type="Proteomes" id="UP001301350"/>
    </source>
</evidence>
<sequence>MTDAKLLIFAYINSVAGGKSRRRVRRTWQAVRRCIESSGVPVQWHEYWTRRADDVPSEAEVMRYGRPCAVLAVGGDGTFQQIARRVHGLEVPLAVVPLGTGNGIAASLGYRDVMDAARKIRVQLQHLRAEDTELAARAVGLRLDAIRYRLQTQAEAADERHITCWQRCRDCFRWRRPSRGAEQAVGQAAAEGVSNETSALLPASQGWAYLSLTLGLVADLDIRTEVMRWLGPLRLDLGAPYYILRKRVFEATIAYRSAEHRLDNDADGDAVQEVKQTRFVLAAVMNVTHAGAKAMLAPRARCDDGCFDLVLAPSSVSRARLFSLTTKLESGAHVNDPACIYLKCTWARITLATPQLVSVDGEAVYDVRELELHGGLATVPLLHAREGGEQTAAPGRVL</sequence>